<keyword evidence="1" id="KW-1133">Transmembrane helix</keyword>
<proteinExistence type="predicted"/>
<feature type="transmembrane region" description="Helical" evidence="1">
    <location>
        <begin position="248"/>
        <end position="274"/>
    </location>
</feature>
<keyword evidence="2" id="KW-0132">Cell division</keyword>
<protein>
    <submittedName>
        <fullName evidence="2">Cell division transport system permease protein</fullName>
    </submittedName>
</protein>
<evidence type="ECO:0000256" key="1">
    <source>
        <dbReference type="SAM" id="Phobius"/>
    </source>
</evidence>
<sequence>MSERAVHRGPGLFRRMFGAILPSRRRRSRTGTPVSAPIVPAQSIAGKSLMIVIAIMSFLACLTLGAVSLVRDASLGWQADIVREVTIQVRPVDGVDTAAEAAKASAIAASMPGVAQARVLEDWENAKLLEPWLGSGLDMSDLPIPHLIVVELADPDAVDLIALASRLDKEVKGASLDDHRNWTDRLKTMANATVIIGVSILGLVFIATVLSVIFATRGAMASNRDIVSVLHYVGAEASFIAREFQRHFLFLGLKGGLLGASGAAILFAVLSFFIGRSIATPEGDQVSALFGRFAIGPTGYLGALVIALLIGVMTAITSRLTVYRHLASIE</sequence>
<dbReference type="RefSeq" id="WP_354553758.1">
    <property type="nucleotide sequence ID" value="NZ_JBEPSM010000004.1"/>
</dbReference>
<reference evidence="2 3" key="1">
    <citation type="submission" date="2024-06" db="EMBL/GenBank/DDBJ databases">
        <title>Sorghum-associated microbial communities from plants grown in Nebraska, USA.</title>
        <authorList>
            <person name="Schachtman D."/>
        </authorList>
    </citation>
    <scope>NUCLEOTIDE SEQUENCE [LARGE SCALE GENOMIC DNA]</scope>
    <source>
        <strain evidence="2 3">3207</strain>
    </source>
</reference>
<dbReference type="Proteomes" id="UP001549321">
    <property type="component" value="Unassembled WGS sequence"/>
</dbReference>
<name>A0ABV2R4K9_9HYPH</name>
<evidence type="ECO:0000313" key="2">
    <source>
        <dbReference type="EMBL" id="MET4636222.1"/>
    </source>
</evidence>
<organism evidence="2 3">
    <name type="scientific">Kaistia defluvii</name>
    <dbReference type="NCBI Taxonomy" id="410841"/>
    <lineage>
        <taxon>Bacteria</taxon>
        <taxon>Pseudomonadati</taxon>
        <taxon>Pseudomonadota</taxon>
        <taxon>Alphaproteobacteria</taxon>
        <taxon>Hyphomicrobiales</taxon>
        <taxon>Kaistiaceae</taxon>
        <taxon>Kaistia</taxon>
    </lineage>
</organism>
<keyword evidence="1" id="KW-0472">Membrane</keyword>
<feature type="transmembrane region" description="Helical" evidence="1">
    <location>
        <begin position="294"/>
        <end position="316"/>
    </location>
</feature>
<keyword evidence="2" id="KW-0131">Cell cycle</keyword>
<dbReference type="PANTHER" id="PTHR47755">
    <property type="entry name" value="CELL DIVISION PROTEIN FTSX"/>
    <property type="match status" value="1"/>
</dbReference>
<dbReference type="PANTHER" id="PTHR47755:SF1">
    <property type="entry name" value="CELL DIVISION PROTEIN FTSX"/>
    <property type="match status" value="1"/>
</dbReference>
<gene>
    <name evidence="2" type="ORF">ABIE08_004180</name>
</gene>
<dbReference type="GO" id="GO:0051301">
    <property type="term" value="P:cell division"/>
    <property type="evidence" value="ECO:0007669"/>
    <property type="project" value="UniProtKB-KW"/>
</dbReference>
<accession>A0ABV2R4K9</accession>
<comment type="caution">
    <text evidence="2">The sequence shown here is derived from an EMBL/GenBank/DDBJ whole genome shotgun (WGS) entry which is preliminary data.</text>
</comment>
<feature type="transmembrane region" description="Helical" evidence="1">
    <location>
        <begin position="49"/>
        <end position="70"/>
    </location>
</feature>
<dbReference type="InterPro" id="IPR004513">
    <property type="entry name" value="FtsX"/>
</dbReference>
<feature type="transmembrane region" description="Helical" evidence="1">
    <location>
        <begin position="192"/>
        <end position="215"/>
    </location>
</feature>
<keyword evidence="3" id="KW-1185">Reference proteome</keyword>
<evidence type="ECO:0000313" key="3">
    <source>
        <dbReference type="Proteomes" id="UP001549321"/>
    </source>
</evidence>
<dbReference type="EMBL" id="JBEPSM010000004">
    <property type="protein sequence ID" value="MET4636222.1"/>
    <property type="molecule type" value="Genomic_DNA"/>
</dbReference>
<keyword evidence="1" id="KW-0812">Transmembrane</keyword>